<keyword evidence="1" id="KW-0472">Membrane</keyword>
<proteinExistence type="predicted"/>
<comment type="caution">
    <text evidence="2">The sequence shown here is derived from an EMBL/GenBank/DDBJ whole genome shotgun (WGS) entry which is preliminary data.</text>
</comment>
<dbReference type="HOGENOM" id="CLU_213313_0_0_10"/>
<keyword evidence="1" id="KW-1133">Transmembrane helix</keyword>
<dbReference type="AlphaFoldDB" id="V8CL46"/>
<dbReference type="PATRIC" id="fig|1073366.3.peg.1881"/>
<protein>
    <submittedName>
        <fullName evidence="2">Uncharacterized protein</fullName>
    </submittedName>
</protein>
<feature type="transmembrane region" description="Helical" evidence="1">
    <location>
        <begin position="6"/>
        <end position="25"/>
    </location>
</feature>
<reference evidence="2 3" key="1">
    <citation type="submission" date="2013-10" db="EMBL/GenBank/DDBJ databases">
        <title>The Genome Sequence of Prevotella nigrescens CC14M.</title>
        <authorList>
            <consortium name="The Broad Institute Genomics Platform"/>
            <person name="Earl A."/>
            <person name="Allen-Vercoe E."/>
            <person name="Daigneault M."/>
            <person name="Young S.K."/>
            <person name="Zeng Q."/>
            <person name="Gargeya S."/>
            <person name="Fitzgerald M."/>
            <person name="Abouelleil A."/>
            <person name="Alvarado L."/>
            <person name="Chapman S.B."/>
            <person name="Gainer-Dewar J."/>
            <person name="Goldberg J."/>
            <person name="Griggs A."/>
            <person name="Gujja S."/>
            <person name="Hansen M."/>
            <person name="Howarth C."/>
            <person name="Imamovic A."/>
            <person name="Ireland A."/>
            <person name="Larimer J."/>
            <person name="McCowan C."/>
            <person name="Murphy C."/>
            <person name="Pearson M."/>
            <person name="Poon T.W."/>
            <person name="Priest M."/>
            <person name="Roberts A."/>
            <person name="Saif S."/>
            <person name="Shea T."/>
            <person name="Sykes S."/>
            <person name="Wortman J."/>
            <person name="Nusbaum C."/>
            <person name="Birren B."/>
        </authorList>
    </citation>
    <scope>NUCLEOTIDE SEQUENCE [LARGE SCALE GENOMIC DNA]</scope>
    <source>
        <strain evidence="2 3">CC14M</strain>
    </source>
</reference>
<keyword evidence="1" id="KW-0812">Transmembrane</keyword>
<keyword evidence="3" id="KW-1185">Reference proteome</keyword>
<sequence>MNSQIIIWSAVMLLLLVGFILRVAVTARLTSGNAKIFEVSDEFDLYDWNEDEA</sequence>
<dbReference type="Proteomes" id="UP000018727">
    <property type="component" value="Unassembled WGS sequence"/>
</dbReference>
<gene>
    <name evidence="2" type="ORF">HMPREF1173_01821</name>
</gene>
<evidence type="ECO:0000256" key="1">
    <source>
        <dbReference type="SAM" id="Phobius"/>
    </source>
</evidence>
<evidence type="ECO:0000313" key="2">
    <source>
        <dbReference type="EMBL" id="ETD28113.1"/>
    </source>
</evidence>
<organism evidence="2 3">
    <name type="scientific">Prevotella nigrescens CC14M</name>
    <dbReference type="NCBI Taxonomy" id="1073366"/>
    <lineage>
        <taxon>Bacteria</taxon>
        <taxon>Pseudomonadati</taxon>
        <taxon>Bacteroidota</taxon>
        <taxon>Bacteroidia</taxon>
        <taxon>Bacteroidales</taxon>
        <taxon>Prevotellaceae</taxon>
        <taxon>Prevotella</taxon>
    </lineage>
</organism>
<accession>V8CL46</accession>
<evidence type="ECO:0000313" key="3">
    <source>
        <dbReference type="Proteomes" id="UP000018727"/>
    </source>
</evidence>
<dbReference type="EMBL" id="AZJH01000028">
    <property type="protein sequence ID" value="ETD28113.1"/>
    <property type="molecule type" value="Genomic_DNA"/>
</dbReference>
<name>V8CL46_9BACT</name>